<dbReference type="OrthoDB" id="342454at2759"/>
<feature type="compositionally biased region" description="Basic and acidic residues" evidence="1">
    <location>
        <begin position="720"/>
        <end position="730"/>
    </location>
</feature>
<dbReference type="PROSITE" id="PS50076">
    <property type="entry name" value="DNAJ_2"/>
    <property type="match status" value="1"/>
</dbReference>
<feature type="domain" description="J" evidence="2">
    <location>
        <begin position="511"/>
        <end position="575"/>
    </location>
</feature>
<reference evidence="3 4" key="1">
    <citation type="journal article" date="2018" name="Cell">
        <title>The Chara Genome: Secondary Complexity and Implications for Plant Terrestrialization.</title>
        <authorList>
            <person name="Nishiyama T."/>
            <person name="Sakayama H."/>
            <person name="Vries J.D."/>
            <person name="Buschmann H."/>
            <person name="Saint-Marcoux D."/>
            <person name="Ullrich K.K."/>
            <person name="Haas F.B."/>
            <person name="Vanderstraeten L."/>
            <person name="Becker D."/>
            <person name="Lang D."/>
            <person name="Vosolsobe S."/>
            <person name="Rombauts S."/>
            <person name="Wilhelmsson P.K.I."/>
            <person name="Janitza P."/>
            <person name="Kern R."/>
            <person name="Heyl A."/>
            <person name="Rumpler F."/>
            <person name="Villalobos L.I.A.C."/>
            <person name="Clay J.M."/>
            <person name="Skokan R."/>
            <person name="Toyoda A."/>
            <person name="Suzuki Y."/>
            <person name="Kagoshima H."/>
            <person name="Schijlen E."/>
            <person name="Tajeshwar N."/>
            <person name="Catarino B."/>
            <person name="Hetherington A.J."/>
            <person name="Saltykova A."/>
            <person name="Bonnot C."/>
            <person name="Breuninger H."/>
            <person name="Symeonidi A."/>
            <person name="Radhakrishnan G.V."/>
            <person name="Van Nieuwerburgh F."/>
            <person name="Deforce D."/>
            <person name="Chang C."/>
            <person name="Karol K.G."/>
            <person name="Hedrich R."/>
            <person name="Ulvskov P."/>
            <person name="Glockner G."/>
            <person name="Delwiche C.F."/>
            <person name="Petrasek J."/>
            <person name="Van de Peer Y."/>
            <person name="Friml J."/>
            <person name="Beilby M."/>
            <person name="Dolan L."/>
            <person name="Kohara Y."/>
            <person name="Sugano S."/>
            <person name="Fujiyama A."/>
            <person name="Delaux P.-M."/>
            <person name="Quint M."/>
            <person name="TheiBen G."/>
            <person name="Hagemann M."/>
            <person name="Harholt J."/>
            <person name="Dunand C."/>
            <person name="Zachgo S."/>
            <person name="Langdale J."/>
            <person name="Maumus F."/>
            <person name="Straeten D.V.D."/>
            <person name="Gould S.B."/>
            <person name="Rensing S.A."/>
        </authorList>
    </citation>
    <scope>NUCLEOTIDE SEQUENCE [LARGE SCALE GENOMIC DNA]</scope>
    <source>
        <strain evidence="3 4">S276</strain>
    </source>
</reference>
<dbReference type="InterPro" id="IPR001623">
    <property type="entry name" value="DnaJ_domain"/>
</dbReference>
<dbReference type="Pfam" id="PF00226">
    <property type="entry name" value="DnaJ"/>
    <property type="match status" value="1"/>
</dbReference>
<evidence type="ECO:0000313" key="4">
    <source>
        <dbReference type="Proteomes" id="UP000265515"/>
    </source>
</evidence>
<sequence>MGEVRSGDRSLGPASVTAERSSRRGSREDVERDVERKRRRRREEKKSHIDRERERRSRKRKSSSRSRRRKTKSHASARSSDSASDSSLSSRSECTSSTSSAAAASQPSSSSSSSDDSSPEDKLVETGTRNTGVPLVPGNSRRSLDRDEDPREVLSQVIGRFPQAAADLSVLLANIHKGQAVDISALPDARLGCALERLFVSLGMKRKSKLPGVYYHRTRASMMVRDEKLFEDLRAACRNDGWAGAKEEGGGGEKHKENGSRRDRLCAPQVGAGPSTSKRRMEEAMRRPEGTTDGSSQGSKAAGSGKSMVMNDECIHDHDDYIQFARKRRDGRDTENTGNVPQQHVRASVAAAAARSSTRCIAAEDAPDLHAHRSDEGKGRDDDASAVVFQGPSLPADVASVDGRDPDSRVDRTAEDGTKRTAEGVVDEIGPAERPAAPDHTKKRAIGPAMPPAAVLEAAARLTEASEALQAELDEGPLIGPAPPAAVKEAENATEEERFSEVVRIMSSESNQYELLGVASDASATEIKKKYWKLSLLIHPDKCAHPKAQEAFALLNKTHLDLQDPAKRAAIDKKIDEQRSREEFQAELKRLREAAQWRKVRGEALPGDARLLGERSGAQAGDEALDRDSWMTELPPERSAGYVPTQSTFFSKKGKRERGDTSAWTDTPAQRMEKAKQMYLEAYQQASIDAPADFAPRETAETEKTAQLVDEFNSRNRSKTLVDKHQDEMKAKKKKKGKKERNSAEVVDEEWVGNHPWKPWDREKDLVIGPKAISWDKNKQAASLAARFGSDDQGQRHFL</sequence>
<feature type="region of interest" description="Disordered" evidence="1">
    <location>
        <begin position="364"/>
        <end position="423"/>
    </location>
</feature>
<feature type="region of interest" description="Disordered" evidence="1">
    <location>
        <begin position="715"/>
        <end position="747"/>
    </location>
</feature>
<name>A0A388MEY5_CHABU</name>
<dbReference type="EMBL" id="BFEA01001212">
    <property type="protein sequence ID" value="GBG93045.1"/>
    <property type="molecule type" value="Genomic_DNA"/>
</dbReference>
<feature type="compositionally biased region" description="Low complexity" evidence="1">
    <location>
        <begin position="294"/>
        <end position="307"/>
    </location>
</feature>
<dbReference type="SMART" id="SM00271">
    <property type="entry name" value="DnaJ"/>
    <property type="match status" value="1"/>
</dbReference>
<dbReference type="AlphaFoldDB" id="A0A388MEY5"/>
<dbReference type="SUPFAM" id="SSF46565">
    <property type="entry name" value="Chaperone J-domain"/>
    <property type="match status" value="1"/>
</dbReference>
<dbReference type="Gramene" id="GBG93045">
    <property type="protein sequence ID" value="GBG93045"/>
    <property type="gene ID" value="CBR_g58400"/>
</dbReference>
<dbReference type="Gene3D" id="1.10.287.110">
    <property type="entry name" value="DnaJ domain"/>
    <property type="match status" value="1"/>
</dbReference>
<protein>
    <recommendedName>
        <fullName evidence="2">J domain-containing protein</fullName>
    </recommendedName>
</protein>
<feature type="compositionally biased region" description="Basic and acidic residues" evidence="1">
    <location>
        <begin position="44"/>
        <end position="55"/>
    </location>
</feature>
<dbReference type="PRINTS" id="PR00625">
    <property type="entry name" value="JDOMAIN"/>
</dbReference>
<feature type="compositionally biased region" description="Basic and acidic residues" evidence="1">
    <location>
        <begin position="245"/>
        <end position="265"/>
    </location>
</feature>
<dbReference type="PANTHER" id="PTHR47422:SF1">
    <property type="entry name" value="DNAJ HEAT SHOCK N-TERMINAL DOMAIN-CONTAINING PROTEIN"/>
    <property type="match status" value="1"/>
</dbReference>
<dbReference type="Pfam" id="PF12572">
    <property type="entry name" value="DUF3752"/>
    <property type="match status" value="1"/>
</dbReference>
<dbReference type="PANTHER" id="PTHR47422">
    <property type="entry name" value="DNAJ HEAT SHOCK N-TERMINAL DOMAIN-CONTAINING PROTEIN"/>
    <property type="match status" value="1"/>
</dbReference>
<dbReference type="InterPro" id="IPR022226">
    <property type="entry name" value="DUF3752"/>
</dbReference>
<feature type="compositionally biased region" description="Basic and acidic residues" evidence="1">
    <location>
        <begin position="402"/>
        <end position="422"/>
    </location>
</feature>
<feature type="compositionally biased region" description="Basic and acidic residues" evidence="1">
    <location>
        <begin position="20"/>
        <end position="36"/>
    </location>
</feature>
<accession>A0A388MEY5</accession>
<feature type="compositionally biased region" description="Low complexity" evidence="1">
    <location>
        <begin position="76"/>
        <end position="116"/>
    </location>
</feature>
<gene>
    <name evidence="3" type="ORF">CBR_g58400</name>
</gene>
<dbReference type="CDD" id="cd06257">
    <property type="entry name" value="DnaJ"/>
    <property type="match status" value="1"/>
</dbReference>
<evidence type="ECO:0000313" key="3">
    <source>
        <dbReference type="EMBL" id="GBG93045.1"/>
    </source>
</evidence>
<proteinExistence type="predicted"/>
<feature type="compositionally biased region" description="Basic residues" evidence="1">
    <location>
        <begin position="56"/>
        <end position="75"/>
    </location>
</feature>
<evidence type="ECO:0000259" key="2">
    <source>
        <dbReference type="PROSITE" id="PS50076"/>
    </source>
</evidence>
<comment type="caution">
    <text evidence="3">The sequence shown here is derived from an EMBL/GenBank/DDBJ whole genome shotgun (WGS) entry which is preliminary data.</text>
</comment>
<feature type="compositionally biased region" description="Basic and acidic residues" evidence="1">
    <location>
        <begin position="367"/>
        <end position="383"/>
    </location>
</feature>
<feature type="region of interest" description="Disordered" evidence="1">
    <location>
        <begin position="1"/>
        <end position="148"/>
    </location>
</feature>
<feature type="compositionally biased region" description="Basic and acidic residues" evidence="1">
    <location>
        <begin position="279"/>
        <end position="290"/>
    </location>
</feature>
<dbReference type="Proteomes" id="UP000265515">
    <property type="component" value="Unassembled WGS sequence"/>
</dbReference>
<evidence type="ECO:0000256" key="1">
    <source>
        <dbReference type="SAM" id="MobiDB-lite"/>
    </source>
</evidence>
<organism evidence="3 4">
    <name type="scientific">Chara braunii</name>
    <name type="common">Braun's stonewort</name>
    <dbReference type="NCBI Taxonomy" id="69332"/>
    <lineage>
        <taxon>Eukaryota</taxon>
        <taxon>Viridiplantae</taxon>
        <taxon>Streptophyta</taxon>
        <taxon>Charophyceae</taxon>
        <taxon>Charales</taxon>
        <taxon>Characeae</taxon>
        <taxon>Chara</taxon>
    </lineage>
</organism>
<dbReference type="STRING" id="69332.A0A388MEY5"/>
<keyword evidence="4" id="KW-1185">Reference proteome</keyword>
<feature type="region of interest" description="Disordered" evidence="1">
    <location>
        <begin position="242"/>
        <end position="307"/>
    </location>
</feature>
<dbReference type="InterPro" id="IPR036869">
    <property type="entry name" value="J_dom_sf"/>
</dbReference>